<dbReference type="KEGG" id="mfi:DSM1535_0031"/>
<dbReference type="InterPro" id="IPR029039">
    <property type="entry name" value="Flavoprotein-like_sf"/>
</dbReference>
<dbReference type="Proteomes" id="UP000606900">
    <property type="component" value="Unassembled WGS sequence"/>
</dbReference>
<evidence type="ECO:0000313" key="8">
    <source>
        <dbReference type="EMBL" id="CEA12397.1"/>
    </source>
</evidence>
<reference evidence="9" key="3">
    <citation type="submission" date="2014-09" db="EMBL/GenBank/DDBJ databases">
        <authorList>
            <person name="Bishop-Lilly K.A."/>
            <person name="Broomall S.M."/>
            <person name="Chain P.S."/>
            <person name="Chertkov O."/>
            <person name="Coyne S.R."/>
            <person name="Daligault H.E."/>
            <person name="Davenport K.W."/>
            <person name="Erkkila T."/>
            <person name="Frey K.G."/>
            <person name="Gibbons H.S."/>
            <person name="Gu W."/>
            <person name="Jaissle J."/>
            <person name="Johnson S.L."/>
            <person name="Koroleva G.I."/>
            <person name="Ladner J.T."/>
            <person name="Lo C.-C."/>
            <person name="Minogue T.D."/>
            <person name="Munk C."/>
            <person name="Palacios G.F."/>
            <person name="Redden C.L."/>
            <person name="Rosenzweig C.N."/>
            <person name="Scholz M.B."/>
            <person name="Teshima H."/>
            <person name="Xu Y."/>
        </authorList>
    </citation>
    <scope>NUCLEOTIDE SEQUENCE</scope>
    <source>
        <strain evidence="9">Mb9</strain>
    </source>
</reference>
<accession>A0A090I5V7</accession>
<dbReference type="PANTHER" id="PTHR43278:SF4">
    <property type="entry name" value="NAD(P)H-DEPENDENT FMN-CONTAINING OXIDOREDUCTASE YWQN-RELATED"/>
    <property type="match status" value="1"/>
</dbReference>
<evidence type="ECO:0000313" key="9">
    <source>
        <dbReference type="EMBL" id="CEL24155.1"/>
    </source>
</evidence>
<evidence type="ECO:0000313" key="7">
    <source>
        <dbReference type="EMBL" id="AIS32656.1"/>
    </source>
</evidence>
<evidence type="ECO:0000313" key="11">
    <source>
        <dbReference type="Proteomes" id="UP000062768"/>
    </source>
</evidence>
<evidence type="ECO:0000256" key="4">
    <source>
        <dbReference type="ARBA" id="ARBA00022643"/>
    </source>
</evidence>
<evidence type="ECO:0000313" key="10">
    <source>
        <dbReference type="EMBL" id="MBF4476114.1"/>
    </source>
</evidence>
<proteinExistence type="inferred from homology"/>
<comment type="similarity">
    <text evidence="5">Belongs to the SsuE family. Isf subfamily.</text>
</comment>
<dbReference type="GeneID" id="82849600"/>
<name>A0A090I5V7_METFO</name>
<dbReference type="Pfam" id="PF03358">
    <property type="entry name" value="FMN_red"/>
    <property type="match status" value="1"/>
</dbReference>
<protein>
    <submittedName>
        <fullName evidence="10">Flavodoxin family protein</fullName>
    </submittedName>
    <submittedName>
        <fullName evidence="8">NADPH-dependent FMN reductase</fullName>
    </submittedName>
</protein>
<reference evidence="10" key="4">
    <citation type="submission" date="2020-10" db="EMBL/GenBank/DDBJ databases">
        <title>Dehalococcoides mccartyi of a TCE/Cr reducing biochatode.</title>
        <authorList>
            <person name="Matturro B."/>
        </authorList>
    </citation>
    <scope>NUCLEOTIDE SEQUENCE</scope>
    <source>
        <strain evidence="10">Bin2</strain>
    </source>
</reference>
<dbReference type="Proteomes" id="UP000029661">
    <property type="component" value="Chromosome"/>
</dbReference>
<dbReference type="GO" id="GO:0016491">
    <property type="term" value="F:oxidoreductase activity"/>
    <property type="evidence" value="ECO:0007669"/>
    <property type="project" value="InterPro"/>
</dbReference>
<dbReference type="STRING" id="2162.BRM9_1848"/>
<dbReference type="PANTHER" id="PTHR43278">
    <property type="entry name" value="NAD(P)H-DEPENDENT FMN-CONTAINING OXIDOREDUCTASE YWQN-RELATED"/>
    <property type="match status" value="1"/>
</dbReference>
<sequence>MKKVLMLCASPRKESNTMQVLEECARTIEESGLEAEIVSLRQMKIRSCIACGKCAQLHQCALKDGLNDIIEKLKVADGFIIGSPVYFGTARGDLMSALQRIGMVSMNSGNFLSWKVGGPIAVARRGGHTATIQEMLMFFFINDMIVPGSTYWNMVFAHQPGEAEEDTEGIQTAVRFADNVAQLILKIKG</sequence>
<comment type="cofactor">
    <cofactor evidence="2">
        <name>[4Fe-4S] cluster</name>
        <dbReference type="ChEBI" id="CHEBI:49883"/>
    </cofactor>
</comment>
<dbReference type="EMBL" id="CP006933">
    <property type="protein sequence ID" value="AIS32656.1"/>
    <property type="molecule type" value="Genomic_DNA"/>
</dbReference>
<dbReference type="EMBL" id="LN734822">
    <property type="protein sequence ID" value="CEL24155.1"/>
    <property type="molecule type" value="Genomic_DNA"/>
</dbReference>
<dbReference type="SUPFAM" id="SSF52218">
    <property type="entry name" value="Flavoproteins"/>
    <property type="match status" value="1"/>
</dbReference>
<evidence type="ECO:0000256" key="1">
    <source>
        <dbReference type="ARBA" id="ARBA00001917"/>
    </source>
</evidence>
<evidence type="ECO:0000256" key="2">
    <source>
        <dbReference type="ARBA" id="ARBA00001966"/>
    </source>
</evidence>
<dbReference type="AlphaFoldDB" id="A0A090I5V7"/>
<dbReference type="PATRIC" id="fig|2162.10.peg.528"/>
<gene>
    <name evidence="7" type="ORF">BRM9_1848</name>
    <name evidence="8" type="ORF">DSM1535_0031</name>
    <name evidence="10" type="ORF">ISP06_11705</name>
    <name evidence="9" type="ORF">MB9_0508</name>
</gene>
<evidence type="ECO:0000256" key="5">
    <source>
        <dbReference type="ARBA" id="ARBA00038292"/>
    </source>
</evidence>
<reference evidence="8" key="2">
    <citation type="submission" date="2014-08" db="EMBL/GenBank/DDBJ databases">
        <authorList>
            <person name="Wibberg D."/>
        </authorList>
    </citation>
    <scope>NUCLEOTIDE SEQUENCE</scope>
</reference>
<dbReference type="EMBL" id="JADIIL010000039">
    <property type="protein sequence ID" value="MBF4476114.1"/>
    <property type="molecule type" value="Genomic_DNA"/>
</dbReference>
<dbReference type="InterPro" id="IPR051796">
    <property type="entry name" value="ISF_SsuE-like"/>
</dbReference>
<dbReference type="KEGG" id="mfc:BRM9_1848"/>
<keyword evidence="11" id="KW-1185">Reference proteome</keyword>
<dbReference type="Gene3D" id="3.40.50.360">
    <property type="match status" value="1"/>
</dbReference>
<evidence type="ECO:0000256" key="3">
    <source>
        <dbReference type="ARBA" id="ARBA00022630"/>
    </source>
</evidence>
<dbReference type="InterPro" id="IPR005025">
    <property type="entry name" value="FMN_Rdtase-like_dom"/>
</dbReference>
<comment type="cofactor">
    <cofactor evidence="1">
        <name>FMN</name>
        <dbReference type="ChEBI" id="CHEBI:58210"/>
    </cofactor>
</comment>
<keyword evidence="4" id="KW-0288">FMN</keyword>
<organism evidence="8">
    <name type="scientific">Methanobacterium formicicum</name>
    <dbReference type="NCBI Taxonomy" id="2162"/>
    <lineage>
        <taxon>Archaea</taxon>
        <taxon>Methanobacteriati</taxon>
        <taxon>Methanobacteriota</taxon>
        <taxon>Methanomada group</taxon>
        <taxon>Methanobacteria</taxon>
        <taxon>Methanobacteriales</taxon>
        <taxon>Methanobacteriaceae</taxon>
        <taxon>Methanobacterium</taxon>
    </lineage>
</organism>
<evidence type="ECO:0000259" key="6">
    <source>
        <dbReference type="Pfam" id="PF03358"/>
    </source>
</evidence>
<reference evidence="7" key="1">
    <citation type="submission" date="2013-12" db="EMBL/GenBank/DDBJ databases">
        <title>The complete genome sequence of Methanobacterium sp. BRM9.</title>
        <authorList>
            <consortium name="Pastoral Greenhouse Gas Research Consortium"/>
            <person name="Kelly W.J."/>
            <person name="Leahy S.C."/>
            <person name="Perry R."/>
            <person name="Li D."/>
            <person name="Altermann E."/>
            <person name="Lambie S.C."/>
            <person name="Attwood G.T."/>
        </authorList>
    </citation>
    <scope>NUCLEOTIDE SEQUENCE [LARGE SCALE GENOMIC DNA]</scope>
    <source>
        <strain evidence="7">BRM9</strain>
    </source>
</reference>
<dbReference type="OrthoDB" id="9059at2157"/>
<dbReference type="RefSeq" id="WP_048071752.1">
    <property type="nucleotide sequence ID" value="NZ_CALCVY010000268.1"/>
</dbReference>
<keyword evidence="3" id="KW-0285">Flavoprotein</keyword>
<dbReference type="Proteomes" id="UP000062768">
    <property type="component" value="Chromosome I"/>
</dbReference>
<dbReference type="EMBL" id="LN515531">
    <property type="protein sequence ID" value="CEA12397.1"/>
    <property type="molecule type" value="Genomic_DNA"/>
</dbReference>
<feature type="domain" description="NADPH-dependent FMN reductase-like" evidence="6">
    <location>
        <begin position="3"/>
        <end position="158"/>
    </location>
</feature>